<protein>
    <submittedName>
        <fullName evidence="2">Uncharacterized protein</fullName>
    </submittedName>
</protein>
<reference evidence="2 3" key="1">
    <citation type="submission" date="2022-11" db="EMBL/GenBank/DDBJ databases">
        <title>Whole genome sequence of Eschrichtius robustus ER-17-0199.</title>
        <authorList>
            <person name="Bruniche-Olsen A."/>
            <person name="Black A.N."/>
            <person name="Fields C.J."/>
            <person name="Walden K."/>
            <person name="Dewoody J.A."/>
        </authorList>
    </citation>
    <scope>NUCLEOTIDE SEQUENCE [LARGE SCALE GENOMIC DNA]</scope>
    <source>
        <strain evidence="2">ER-17-0199</strain>
        <tissue evidence="2">Blubber</tissue>
    </source>
</reference>
<feature type="region of interest" description="Disordered" evidence="1">
    <location>
        <begin position="125"/>
        <end position="162"/>
    </location>
</feature>
<accession>A0AB34GT87</accession>
<gene>
    <name evidence="2" type="ORF">J1605_010613</name>
</gene>
<name>A0AB34GT87_ESCRO</name>
<evidence type="ECO:0000313" key="2">
    <source>
        <dbReference type="EMBL" id="KAJ8781865.1"/>
    </source>
</evidence>
<comment type="caution">
    <text evidence="2">The sequence shown here is derived from an EMBL/GenBank/DDBJ whole genome shotgun (WGS) entry which is preliminary data.</text>
</comment>
<evidence type="ECO:0000313" key="3">
    <source>
        <dbReference type="Proteomes" id="UP001159641"/>
    </source>
</evidence>
<feature type="region of interest" description="Disordered" evidence="1">
    <location>
        <begin position="1"/>
        <end position="25"/>
    </location>
</feature>
<sequence length="181" mass="19110">MSPELAGSEAVRPGRGGHGAGLRAAAAAGAGDWGYAAWRRERVCRGTLEAGGSQEGQREAGSRQARWWWSAATMSAQCCAGQVSRERQVGRPGQEPRQRGLLWVHVPAPPPQVGWVTLRRLGECSGPERGARPSGKTELRLGRGGQGSGEGSRLFQEGVASSPEHECVVLSSVGHLALPTR</sequence>
<dbReference type="Proteomes" id="UP001159641">
    <property type="component" value="Unassembled WGS sequence"/>
</dbReference>
<proteinExistence type="predicted"/>
<dbReference type="AlphaFoldDB" id="A0AB34GT87"/>
<organism evidence="2 3">
    <name type="scientific">Eschrichtius robustus</name>
    <name type="common">California gray whale</name>
    <name type="synonym">Eschrichtius gibbosus</name>
    <dbReference type="NCBI Taxonomy" id="9764"/>
    <lineage>
        <taxon>Eukaryota</taxon>
        <taxon>Metazoa</taxon>
        <taxon>Chordata</taxon>
        <taxon>Craniata</taxon>
        <taxon>Vertebrata</taxon>
        <taxon>Euteleostomi</taxon>
        <taxon>Mammalia</taxon>
        <taxon>Eutheria</taxon>
        <taxon>Laurasiatheria</taxon>
        <taxon>Artiodactyla</taxon>
        <taxon>Whippomorpha</taxon>
        <taxon>Cetacea</taxon>
        <taxon>Mysticeti</taxon>
        <taxon>Eschrichtiidae</taxon>
        <taxon>Eschrichtius</taxon>
    </lineage>
</organism>
<keyword evidence="3" id="KW-1185">Reference proteome</keyword>
<dbReference type="EMBL" id="JAIQCJ010002137">
    <property type="protein sequence ID" value="KAJ8781865.1"/>
    <property type="molecule type" value="Genomic_DNA"/>
</dbReference>
<evidence type="ECO:0000256" key="1">
    <source>
        <dbReference type="SAM" id="MobiDB-lite"/>
    </source>
</evidence>
<feature type="compositionally biased region" description="Basic and acidic residues" evidence="1">
    <location>
        <begin position="129"/>
        <end position="141"/>
    </location>
</feature>